<protein>
    <recommendedName>
        <fullName evidence="1">Na+-translocating membrane potential-generating system MpsC domain-containing protein</fullName>
    </recommendedName>
</protein>
<dbReference type="STRING" id="47500.AF333_19695"/>
<dbReference type="AlphaFoldDB" id="A0A0M0H5J3"/>
<evidence type="ECO:0000259" key="1">
    <source>
        <dbReference type="Pfam" id="PF10057"/>
    </source>
</evidence>
<evidence type="ECO:0000313" key="2">
    <source>
        <dbReference type="EMBL" id="KON97364.1"/>
    </source>
</evidence>
<comment type="caution">
    <text evidence="2">The sequence shown here is derived from an EMBL/GenBank/DDBJ whole genome shotgun (WGS) entry which is preliminary data.</text>
</comment>
<feature type="domain" description="Na+-translocating membrane potential-generating system MpsC" evidence="1">
    <location>
        <begin position="14"/>
        <end position="115"/>
    </location>
</feature>
<accession>A0A0M0H5J3</accession>
<reference evidence="2 3" key="1">
    <citation type="submission" date="2015-07" db="EMBL/GenBank/DDBJ databases">
        <title>Fjat-14205 dsm 2895.</title>
        <authorList>
            <person name="Liu B."/>
            <person name="Wang J."/>
            <person name="Zhu Y."/>
            <person name="Liu G."/>
            <person name="Chen Q."/>
            <person name="Chen Z."/>
            <person name="Lan J."/>
            <person name="Che J."/>
            <person name="Ge C."/>
            <person name="Shi H."/>
            <person name="Pan Z."/>
            <person name="Liu X."/>
        </authorList>
    </citation>
    <scope>NUCLEOTIDE SEQUENCE [LARGE SCALE GENOMIC DNA]</scope>
    <source>
        <strain evidence="2 3">DSM 2895</strain>
    </source>
</reference>
<gene>
    <name evidence="2" type="ORF">AF333_19695</name>
</gene>
<name>A0A0M0H5J3_ANEMI</name>
<sequence>MDSALLKYDNLFKRRVTQLYNSVNQEMYGVGVRKQQIDVLEDKIVIYGEHKRVPGLTFLQGKFDDLTVHVHAALIKEFKSRLKEQMEKNFGLKVFAILKDYDPETELAVTVIHFESQ</sequence>
<evidence type="ECO:0000313" key="3">
    <source>
        <dbReference type="Proteomes" id="UP000037269"/>
    </source>
</evidence>
<organism evidence="2 3">
    <name type="scientific">Aneurinibacillus migulanus</name>
    <name type="common">Bacillus migulanus</name>
    <dbReference type="NCBI Taxonomy" id="47500"/>
    <lineage>
        <taxon>Bacteria</taxon>
        <taxon>Bacillati</taxon>
        <taxon>Bacillota</taxon>
        <taxon>Bacilli</taxon>
        <taxon>Bacillales</taxon>
        <taxon>Paenibacillaceae</taxon>
        <taxon>Aneurinibacillus group</taxon>
        <taxon>Aneurinibacillus</taxon>
    </lineage>
</organism>
<dbReference type="GeneID" id="42307379"/>
<keyword evidence="3" id="KW-1185">Reference proteome</keyword>
<dbReference type="EMBL" id="LGUG01000004">
    <property type="protein sequence ID" value="KON97364.1"/>
    <property type="molecule type" value="Genomic_DNA"/>
</dbReference>
<dbReference type="OrthoDB" id="6163890at2"/>
<dbReference type="PATRIC" id="fig|47500.12.peg.6101"/>
<dbReference type="InterPro" id="IPR018745">
    <property type="entry name" value="MpsC"/>
</dbReference>
<dbReference type="RefSeq" id="WP_043064754.1">
    <property type="nucleotide sequence ID" value="NZ_BJOA01000051.1"/>
</dbReference>
<dbReference type="Proteomes" id="UP000037269">
    <property type="component" value="Unassembled WGS sequence"/>
</dbReference>
<proteinExistence type="predicted"/>
<dbReference type="Pfam" id="PF10057">
    <property type="entry name" value="MpsC"/>
    <property type="match status" value="1"/>
</dbReference>